<reference evidence="6" key="2">
    <citation type="submission" date="2014-02" db="EMBL/GenBank/DDBJ databases">
        <title>Draft Genome Sequence of extremely halophilic bacteria Halorhodospira halochloris.</title>
        <authorList>
            <person name="Singh K.S."/>
        </authorList>
    </citation>
    <scope>NUCLEOTIDE SEQUENCE [LARGE SCALE GENOMIC DNA]</scope>
    <source>
        <strain evidence="6">A</strain>
    </source>
</reference>
<accession>W8L2H6</accession>
<dbReference type="AlphaFoldDB" id="W8L2H6"/>
<feature type="domain" description="Glycosyltransferase subfamily 4-like N-terminal" evidence="4">
    <location>
        <begin position="14"/>
        <end position="162"/>
    </location>
</feature>
<dbReference type="Pfam" id="PF13439">
    <property type="entry name" value="Glyco_transf_4"/>
    <property type="match status" value="1"/>
</dbReference>
<protein>
    <submittedName>
        <fullName evidence="5">Glycosyl transferase</fullName>
    </submittedName>
</protein>
<evidence type="ECO:0000259" key="3">
    <source>
        <dbReference type="Pfam" id="PF00534"/>
    </source>
</evidence>
<dbReference type="Gene3D" id="3.40.50.2000">
    <property type="entry name" value="Glycogen Phosphorylase B"/>
    <property type="match status" value="2"/>
</dbReference>
<keyword evidence="6" id="KW-1185">Reference proteome</keyword>
<dbReference type="InterPro" id="IPR028098">
    <property type="entry name" value="Glyco_trans_4-like_N"/>
</dbReference>
<evidence type="ECO:0000256" key="2">
    <source>
        <dbReference type="ARBA" id="ARBA00022679"/>
    </source>
</evidence>
<feature type="domain" description="Glycosyl transferase family 1" evidence="3">
    <location>
        <begin position="178"/>
        <end position="336"/>
    </location>
</feature>
<keyword evidence="2 5" id="KW-0808">Transferase</keyword>
<proteinExistence type="predicted"/>
<evidence type="ECO:0000313" key="6">
    <source>
        <dbReference type="Proteomes" id="UP000019442"/>
    </source>
</evidence>
<dbReference type="PANTHER" id="PTHR12526">
    <property type="entry name" value="GLYCOSYLTRANSFERASE"/>
    <property type="match status" value="1"/>
</dbReference>
<organism evidence="5 6">
    <name type="scientific">Ectothiorhodospira haloalkaliphila</name>
    <dbReference type="NCBI Taxonomy" id="421628"/>
    <lineage>
        <taxon>Bacteria</taxon>
        <taxon>Pseudomonadati</taxon>
        <taxon>Pseudomonadota</taxon>
        <taxon>Gammaproteobacteria</taxon>
        <taxon>Chromatiales</taxon>
        <taxon>Ectothiorhodospiraceae</taxon>
        <taxon>Ectothiorhodospira</taxon>
    </lineage>
</organism>
<dbReference type="PATRIC" id="fig|1354791.3.peg.738"/>
<dbReference type="InterPro" id="IPR001296">
    <property type="entry name" value="Glyco_trans_1"/>
</dbReference>
<evidence type="ECO:0000259" key="4">
    <source>
        <dbReference type="Pfam" id="PF13439"/>
    </source>
</evidence>
<dbReference type="GO" id="GO:0016757">
    <property type="term" value="F:glycosyltransferase activity"/>
    <property type="evidence" value="ECO:0007669"/>
    <property type="project" value="UniProtKB-KW"/>
</dbReference>
<reference evidence="5 6" key="1">
    <citation type="journal article" date="2014" name="J Genomics">
        <title>Draft Genome Sequence of the Extremely Halophilic Phototrophic Purple Sulfur Bacterium Halorhodospira halochloris.</title>
        <authorList>
            <person name="Singh K.S."/>
            <person name="Kirksey J."/>
            <person name="Hoff W.D."/>
            <person name="Deole R."/>
        </authorList>
    </citation>
    <scope>NUCLEOTIDE SEQUENCE [LARGE SCALE GENOMIC DNA]</scope>
    <source>
        <strain evidence="5 6">A</strain>
    </source>
</reference>
<dbReference type="OrthoDB" id="9805661at2"/>
<evidence type="ECO:0000313" key="5">
    <source>
        <dbReference type="EMBL" id="AHK78115.1"/>
    </source>
</evidence>
<dbReference type="SUPFAM" id="SSF53756">
    <property type="entry name" value="UDP-Glycosyltransferase/glycogen phosphorylase"/>
    <property type="match status" value="1"/>
</dbReference>
<dbReference type="Pfam" id="PF00534">
    <property type="entry name" value="Glycos_transf_1"/>
    <property type="match status" value="1"/>
</dbReference>
<dbReference type="Proteomes" id="UP000019442">
    <property type="component" value="Chromosome"/>
</dbReference>
<dbReference type="GO" id="GO:1901135">
    <property type="term" value="P:carbohydrate derivative metabolic process"/>
    <property type="evidence" value="ECO:0007669"/>
    <property type="project" value="UniProtKB-ARBA"/>
</dbReference>
<keyword evidence="1" id="KW-0328">Glycosyltransferase</keyword>
<dbReference type="KEGG" id="hhc:M911_01715"/>
<dbReference type="EMBL" id="CP007268">
    <property type="protein sequence ID" value="AHK78115.1"/>
    <property type="molecule type" value="Genomic_DNA"/>
</dbReference>
<sequence length="363" mass="39083">MTVLHVEAGRHLYGGALQVRYLIEGLSRRGLRNVLVCPRGAAIAEAAGPFCDRVDELPMGGDLDVGFVWRLRRVIRQVQPDLVHVHSRRGADVFGGMAARLCRVPAVVSRRVDNPERAWVARLKYRLFHRVITISQAIREVLLREGVPPEQVVCVPSAVDVAAYSGGCDGRVLCEAFGLSGDETVVGVIAQLIPRKGHRYLLEAAPRILQAHPQVRFVFFGQGPLEGEIREQVSRLGLAAHVLLAGFRDDLPRILPCLDLVVHPVEMEGLGVSLLQAGAAGVPMVGARAGGVPEILGDDAGLLVPPGDVPALAEAVLRLLDDPDLRLRLGGAARERVSRRFSLDAMVDGNLAVYRSVLGKGAG</sequence>
<gene>
    <name evidence="5" type="ORF">M911_01715</name>
</gene>
<evidence type="ECO:0000256" key="1">
    <source>
        <dbReference type="ARBA" id="ARBA00022676"/>
    </source>
</evidence>
<dbReference type="PANTHER" id="PTHR12526:SF510">
    <property type="entry name" value="D-INOSITOL 3-PHOSPHATE GLYCOSYLTRANSFERASE"/>
    <property type="match status" value="1"/>
</dbReference>
<name>W8L2H6_9GAMM</name>
<dbReference type="HOGENOM" id="CLU_009583_0_4_6"/>